<comment type="caution">
    <text evidence="3">The sequence shown here is derived from an EMBL/GenBank/DDBJ whole genome shotgun (WGS) entry which is preliminary data.</text>
</comment>
<sequence length="117" mass="11822">MAPVDAPLHRLYTSGRAFRIGIGDGGNEIGMGLLPAPVITSVVDRGSEIRCVVDCDARRSTRTPSGSGSSTGPSGAPVVPEVDRAAHLPGRRSSSAVTAKAAHAPAIATNSDLSCST</sequence>
<feature type="region of interest" description="Disordered" evidence="1">
    <location>
        <begin position="57"/>
        <end position="117"/>
    </location>
</feature>
<feature type="compositionally biased region" description="Low complexity" evidence="1">
    <location>
        <begin position="62"/>
        <end position="77"/>
    </location>
</feature>
<reference evidence="4" key="1">
    <citation type="journal article" date="2019" name="Int. J. Syst. Evol. Microbiol.">
        <title>The Global Catalogue of Microorganisms (GCM) 10K type strain sequencing project: providing services to taxonomists for standard genome sequencing and annotation.</title>
        <authorList>
            <consortium name="The Broad Institute Genomics Platform"/>
            <consortium name="The Broad Institute Genome Sequencing Center for Infectious Disease"/>
            <person name="Wu L."/>
            <person name="Ma J."/>
        </authorList>
    </citation>
    <scope>NUCLEOTIDE SEQUENCE [LARGE SCALE GENOMIC DNA]</scope>
    <source>
        <strain evidence="4">JCM 31037</strain>
    </source>
</reference>
<dbReference type="Gene3D" id="3.90.1640.20">
    <property type="entry name" value="TON_0340"/>
    <property type="match status" value="1"/>
</dbReference>
<proteinExistence type="predicted"/>
<feature type="compositionally biased region" description="Low complexity" evidence="1">
    <location>
        <begin position="93"/>
        <end position="108"/>
    </location>
</feature>
<gene>
    <name evidence="3" type="ORF">ACFQ4H_29970</name>
</gene>
<evidence type="ECO:0000313" key="3">
    <source>
        <dbReference type="EMBL" id="MFD1325320.1"/>
    </source>
</evidence>
<accession>A0ABW3YPM8</accession>
<feature type="domain" description="D-glutamate cyclase-like C-terminal" evidence="2">
    <location>
        <begin position="3"/>
        <end position="56"/>
    </location>
</feature>
<protein>
    <submittedName>
        <fullName evidence="3">Glutamate cyclase domain-containing protein</fullName>
    </submittedName>
</protein>
<organism evidence="3 4">
    <name type="scientific">Micromonospora sonneratiae</name>
    <dbReference type="NCBI Taxonomy" id="1184706"/>
    <lineage>
        <taxon>Bacteria</taxon>
        <taxon>Bacillati</taxon>
        <taxon>Actinomycetota</taxon>
        <taxon>Actinomycetes</taxon>
        <taxon>Micromonosporales</taxon>
        <taxon>Micromonosporaceae</taxon>
        <taxon>Micromonospora</taxon>
    </lineage>
</organism>
<dbReference type="Proteomes" id="UP001597260">
    <property type="component" value="Unassembled WGS sequence"/>
</dbReference>
<keyword evidence="4" id="KW-1185">Reference proteome</keyword>
<name>A0ABW3YPM8_9ACTN</name>
<dbReference type="InterPro" id="IPR025504">
    <property type="entry name" value="GLUCM_C"/>
</dbReference>
<evidence type="ECO:0000256" key="1">
    <source>
        <dbReference type="SAM" id="MobiDB-lite"/>
    </source>
</evidence>
<dbReference type="Pfam" id="PF14336">
    <property type="entry name" value="GLUCM-like_C"/>
    <property type="match status" value="1"/>
</dbReference>
<evidence type="ECO:0000313" key="4">
    <source>
        <dbReference type="Proteomes" id="UP001597260"/>
    </source>
</evidence>
<evidence type="ECO:0000259" key="2">
    <source>
        <dbReference type="Pfam" id="PF14336"/>
    </source>
</evidence>
<dbReference type="EMBL" id="JBHTMP010000074">
    <property type="protein sequence ID" value="MFD1325320.1"/>
    <property type="molecule type" value="Genomic_DNA"/>
</dbReference>
<dbReference type="RefSeq" id="WP_377577459.1">
    <property type="nucleotide sequence ID" value="NZ_JBHTMP010000074.1"/>
</dbReference>